<sequence length="143" mass="16155">MPRISGSKISRSAERRITRSMTKAGPLCTLPNAAPTENAKTSTSHAAPYPQDKQARQKAGDKVMVYMRTEGEWSWRPGKVVIMGTFRVKPTGKVTFDCAHHEWANLEDDNEVKVEYAERAKEALAEHRPLYPDYKLRPVQKDG</sequence>
<reference evidence="2 3" key="1">
    <citation type="submission" date="2016-10" db="EMBL/GenBank/DDBJ databases">
        <title>Genome sequence of the basidiomycete white-rot fungus Trametes pubescens.</title>
        <authorList>
            <person name="Makela M.R."/>
            <person name="Granchi Z."/>
            <person name="Peng M."/>
            <person name="De Vries R.P."/>
            <person name="Grigoriev I."/>
            <person name="Riley R."/>
            <person name="Hilden K."/>
        </authorList>
    </citation>
    <scope>NUCLEOTIDE SEQUENCE [LARGE SCALE GENOMIC DNA]</scope>
    <source>
        <strain evidence="2 3">FBCC735</strain>
    </source>
</reference>
<name>A0A1M2VVF2_TRAPU</name>
<dbReference type="EMBL" id="MNAD01000615">
    <property type="protein sequence ID" value="OJT11585.1"/>
    <property type="molecule type" value="Genomic_DNA"/>
</dbReference>
<proteinExistence type="predicted"/>
<protein>
    <submittedName>
        <fullName evidence="2">Uncharacterized protein</fullName>
    </submittedName>
</protein>
<evidence type="ECO:0000313" key="2">
    <source>
        <dbReference type="EMBL" id="OJT11585.1"/>
    </source>
</evidence>
<comment type="caution">
    <text evidence="2">The sequence shown here is derived from an EMBL/GenBank/DDBJ whole genome shotgun (WGS) entry which is preliminary data.</text>
</comment>
<dbReference type="Proteomes" id="UP000184267">
    <property type="component" value="Unassembled WGS sequence"/>
</dbReference>
<organism evidence="2 3">
    <name type="scientific">Trametes pubescens</name>
    <name type="common">White-rot fungus</name>
    <dbReference type="NCBI Taxonomy" id="154538"/>
    <lineage>
        <taxon>Eukaryota</taxon>
        <taxon>Fungi</taxon>
        <taxon>Dikarya</taxon>
        <taxon>Basidiomycota</taxon>
        <taxon>Agaricomycotina</taxon>
        <taxon>Agaricomycetes</taxon>
        <taxon>Polyporales</taxon>
        <taxon>Polyporaceae</taxon>
        <taxon>Trametes</taxon>
    </lineage>
</organism>
<evidence type="ECO:0000313" key="3">
    <source>
        <dbReference type="Proteomes" id="UP000184267"/>
    </source>
</evidence>
<feature type="region of interest" description="Disordered" evidence="1">
    <location>
        <begin position="1"/>
        <end position="58"/>
    </location>
</feature>
<dbReference type="OrthoDB" id="2758096at2759"/>
<dbReference type="AlphaFoldDB" id="A0A1M2VVF2"/>
<evidence type="ECO:0000256" key="1">
    <source>
        <dbReference type="SAM" id="MobiDB-lite"/>
    </source>
</evidence>
<keyword evidence="3" id="KW-1185">Reference proteome</keyword>
<accession>A0A1M2VVF2</accession>
<gene>
    <name evidence="2" type="ORF">TRAPUB_11894</name>
</gene>